<evidence type="ECO:0000256" key="1">
    <source>
        <dbReference type="ARBA" id="ARBA00004141"/>
    </source>
</evidence>
<dbReference type="InterPro" id="IPR036259">
    <property type="entry name" value="MFS_trans_sf"/>
</dbReference>
<dbReference type="SUPFAM" id="SSF103473">
    <property type="entry name" value="MFS general substrate transporter"/>
    <property type="match status" value="1"/>
</dbReference>
<dbReference type="PANTHER" id="PTHR23501:SF200">
    <property type="entry name" value="TRANSPORTER, PUTATIVE (AFU_ORTHOLOGUE AFUA_3G01360)-RELATED"/>
    <property type="match status" value="1"/>
</dbReference>
<gene>
    <name evidence="6" type="ORF">CERZMDRAFT_108645</name>
</gene>
<feature type="transmembrane region" description="Helical" evidence="5">
    <location>
        <begin position="338"/>
        <end position="359"/>
    </location>
</feature>
<comment type="subcellular location">
    <subcellularLocation>
        <location evidence="1">Membrane</location>
        <topology evidence="1">Multi-pass membrane protein</topology>
    </subcellularLocation>
</comment>
<feature type="transmembrane region" description="Helical" evidence="5">
    <location>
        <begin position="408"/>
        <end position="430"/>
    </location>
</feature>
<evidence type="ECO:0000256" key="2">
    <source>
        <dbReference type="ARBA" id="ARBA00022692"/>
    </source>
</evidence>
<feature type="transmembrane region" description="Helical" evidence="5">
    <location>
        <begin position="32"/>
        <end position="49"/>
    </location>
</feature>
<evidence type="ECO:0000256" key="4">
    <source>
        <dbReference type="ARBA" id="ARBA00023136"/>
    </source>
</evidence>
<feature type="transmembrane region" description="Helical" evidence="5">
    <location>
        <begin position="282"/>
        <end position="301"/>
    </location>
</feature>
<dbReference type="GO" id="GO:0015343">
    <property type="term" value="F:siderophore-iron transmembrane transporter activity"/>
    <property type="evidence" value="ECO:0007669"/>
    <property type="project" value="TreeGrafter"/>
</dbReference>
<dbReference type="OrthoDB" id="2241241at2759"/>
<feature type="transmembrane region" description="Helical" evidence="5">
    <location>
        <begin position="200"/>
        <end position="219"/>
    </location>
</feature>
<evidence type="ECO:0000313" key="6">
    <source>
        <dbReference type="EMBL" id="KAF2218103.1"/>
    </source>
</evidence>
<dbReference type="AlphaFoldDB" id="A0A6A6FXH4"/>
<feature type="transmembrane region" description="Helical" evidence="5">
    <location>
        <begin position="163"/>
        <end position="188"/>
    </location>
</feature>
<dbReference type="Gene3D" id="1.20.1250.20">
    <property type="entry name" value="MFS general substrate transporter like domains"/>
    <property type="match status" value="1"/>
</dbReference>
<protein>
    <recommendedName>
        <fullName evidence="8">Major facilitator superfamily (MFS) profile domain-containing protein</fullName>
    </recommendedName>
</protein>
<name>A0A6A6FXH4_9PEZI</name>
<organism evidence="6 7">
    <name type="scientific">Cercospora zeae-maydis SCOH1-5</name>
    <dbReference type="NCBI Taxonomy" id="717836"/>
    <lineage>
        <taxon>Eukaryota</taxon>
        <taxon>Fungi</taxon>
        <taxon>Dikarya</taxon>
        <taxon>Ascomycota</taxon>
        <taxon>Pezizomycotina</taxon>
        <taxon>Dothideomycetes</taxon>
        <taxon>Dothideomycetidae</taxon>
        <taxon>Mycosphaerellales</taxon>
        <taxon>Mycosphaerellaceae</taxon>
        <taxon>Cercospora</taxon>
    </lineage>
</organism>
<evidence type="ECO:0008006" key="8">
    <source>
        <dbReference type="Google" id="ProtNLM"/>
    </source>
</evidence>
<keyword evidence="4 5" id="KW-0472">Membrane</keyword>
<evidence type="ECO:0000256" key="3">
    <source>
        <dbReference type="ARBA" id="ARBA00022989"/>
    </source>
</evidence>
<keyword evidence="3 5" id="KW-1133">Transmembrane helix</keyword>
<accession>A0A6A6FXH4</accession>
<reference evidence="6" key="1">
    <citation type="journal article" date="2020" name="Stud. Mycol.">
        <title>101 Dothideomycetes genomes: a test case for predicting lifestyles and emergence of pathogens.</title>
        <authorList>
            <person name="Haridas S."/>
            <person name="Albert R."/>
            <person name="Binder M."/>
            <person name="Bloem J."/>
            <person name="Labutti K."/>
            <person name="Salamov A."/>
            <person name="Andreopoulos B."/>
            <person name="Baker S."/>
            <person name="Barry K."/>
            <person name="Bills G."/>
            <person name="Bluhm B."/>
            <person name="Cannon C."/>
            <person name="Castanera R."/>
            <person name="Culley D."/>
            <person name="Daum C."/>
            <person name="Ezra D."/>
            <person name="Gonzalez J."/>
            <person name="Henrissat B."/>
            <person name="Kuo A."/>
            <person name="Liang C."/>
            <person name="Lipzen A."/>
            <person name="Lutzoni F."/>
            <person name="Magnuson J."/>
            <person name="Mondo S."/>
            <person name="Nolan M."/>
            <person name="Ohm R."/>
            <person name="Pangilinan J."/>
            <person name="Park H.-J."/>
            <person name="Ramirez L."/>
            <person name="Alfaro M."/>
            <person name="Sun H."/>
            <person name="Tritt A."/>
            <person name="Yoshinaga Y."/>
            <person name="Zwiers L.-H."/>
            <person name="Turgeon B."/>
            <person name="Goodwin S."/>
            <person name="Spatafora J."/>
            <person name="Crous P."/>
            <person name="Grigoriev I."/>
        </authorList>
    </citation>
    <scope>NUCLEOTIDE SEQUENCE</scope>
    <source>
        <strain evidence="6">SCOH1-5</strain>
    </source>
</reference>
<evidence type="ECO:0000256" key="5">
    <source>
        <dbReference type="SAM" id="Phobius"/>
    </source>
</evidence>
<sequence>MASSIGVADSVITAILKLSVAKVADVMGTAETYCLMLIFYLLSCTLRFGSTSFGMFATGSFWGIIAHGGTQILILVSICNLTTMRMRGLAGNAFYLPTILTSWVAGIVVERMIAGSGWRWGYGMFAVIMPVAFVALISSLFALQRQARTKGQIMVQKPHAMSFCSQVDLGGLVLLSGGLLFLLLSITITSEEVTNDAPWMPSWAVVSMMFGTILLLGVIPHERYWASCPAIPVRYFWSRAITASILIAICDSLSFAATHVYLLPWSIAAHDLDAQSALYLTQINGVTQLLTGLVVGCAIYHSRHYRRFAIAGGIVRCVGYALMLRWRNPSRSTAELFSTQALLGAGRGLLETTILLIYLRNMKSRLRFRLGNDVTESFINDVFASITGTLLAWGTSERMAVAQAYSDMMGYFTIVALGISPLVVGAPFVMPDYRLTDGLHLVQT</sequence>
<dbReference type="GO" id="GO:0005886">
    <property type="term" value="C:plasma membrane"/>
    <property type="evidence" value="ECO:0007669"/>
    <property type="project" value="TreeGrafter"/>
</dbReference>
<feature type="transmembrane region" description="Helical" evidence="5">
    <location>
        <begin position="61"/>
        <end position="81"/>
    </location>
</feature>
<feature type="transmembrane region" description="Helical" evidence="5">
    <location>
        <begin position="308"/>
        <end position="326"/>
    </location>
</feature>
<keyword evidence="7" id="KW-1185">Reference proteome</keyword>
<dbReference type="EMBL" id="ML992662">
    <property type="protein sequence ID" value="KAF2218103.1"/>
    <property type="molecule type" value="Genomic_DNA"/>
</dbReference>
<dbReference type="Proteomes" id="UP000799539">
    <property type="component" value="Unassembled WGS sequence"/>
</dbReference>
<evidence type="ECO:0000313" key="7">
    <source>
        <dbReference type="Proteomes" id="UP000799539"/>
    </source>
</evidence>
<feature type="transmembrane region" description="Helical" evidence="5">
    <location>
        <begin position="93"/>
        <end position="114"/>
    </location>
</feature>
<feature type="transmembrane region" description="Helical" evidence="5">
    <location>
        <begin position="240"/>
        <end position="262"/>
    </location>
</feature>
<keyword evidence="2 5" id="KW-0812">Transmembrane</keyword>
<proteinExistence type="predicted"/>
<dbReference type="PANTHER" id="PTHR23501">
    <property type="entry name" value="MAJOR FACILITATOR SUPERFAMILY"/>
    <property type="match status" value="1"/>
</dbReference>
<feature type="transmembrane region" description="Helical" evidence="5">
    <location>
        <begin position="120"/>
        <end position="143"/>
    </location>
</feature>